<comment type="caution">
    <text evidence="1">The sequence shown here is derived from an EMBL/GenBank/DDBJ whole genome shotgun (WGS) entry which is preliminary data.</text>
</comment>
<gene>
    <name evidence="1" type="ORF">GCM10022218_00170</name>
</gene>
<organism evidence="1 2">
    <name type="scientific">Sphingobacterium ginsenosidimutans</name>
    <dbReference type="NCBI Taxonomy" id="687845"/>
    <lineage>
        <taxon>Bacteria</taxon>
        <taxon>Pseudomonadati</taxon>
        <taxon>Bacteroidota</taxon>
        <taxon>Sphingobacteriia</taxon>
        <taxon>Sphingobacteriales</taxon>
        <taxon>Sphingobacteriaceae</taxon>
        <taxon>Sphingobacterium</taxon>
    </lineage>
</organism>
<sequence>MQIIVLIALKDTEALKAVENAIKLDPNDKINKNIASIVRDVIAGKRQRPTFEDAVR</sequence>
<keyword evidence="2" id="KW-1185">Reference proteome</keyword>
<evidence type="ECO:0000313" key="2">
    <source>
        <dbReference type="Proteomes" id="UP001500167"/>
    </source>
</evidence>
<dbReference type="EMBL" id="BAAAZK010000002">
    <property type="protein sequence ID" value="GAA4167221.1"/>
    <property type="molecule type" value="Genomic_DNA"/>
</dbReference>
<reference evidence="2" key="1">
    <citation type="journal article" date="2019" name="Int. J. Syst. Evol. Microbiol.">
        <title>The Global Catalogue of Microorganisms (GCM) 10K type strain sequencing project: providing services to taxonomists for standard genome sequencing and annotation.</title>
        <authorList>
            <consortium name="The Broad Institute Genomics Platform"/>
            <consortium name="The Broad Institute Genome Sequencing Center for Infectious Disease"/>
            <person name="Wu L."/>
            <person name="Ma J."/>
        </authorList>
    </citation>
    <scope>NUCLEOTIDE SEQUENCE [LARGE SCALE GENOMIC DNA]</scope>
    <source>
        <strain evidence="2">JCM 16722</strain>
    </source>
</reference>
<accession>A0ABP7ZPD5</accession>
<proteinExistence type="predicted"/>
<evidence type="ECO:0000313" key="1">
    <source>
        <dbReference type="EMBL" id="GAA4167221.1"/>
    </source>
</evidence>
<name>A0ABP7ZPD5_9SPHI</name>
<dbReference type="Proteomes" id="UP001500167">
    <property type="component" value="Unassembled WGS sequence"/>
</dbReference>
<evidence type="ECO:0008006" key="3">
    <source>
        <dbReference type="Google" id="ProtNLM"/>
    </source>
</evidence>
<protein>
    <recommendedName>
        <fullName evidence="3">Tetratricopeptide repeat protein</fullName>
    </recommendedName>
</protein>